<evidence type="ECO:0000256" key="9">
    <source>
        <dbReference type="SAM" id="MobiDB-lite"/>
    </source>
</evidence>
<feature type="compositionally biased region" description="Polar residues" evidence="9">
    <location>
        <begin position="55"/>
        <end position="64"/>
    </location>
</feature>
<sequence length="318" mass="36730">MDRAFELAKEALQVGEVPVGCVLFLPGLSQSFFVRNSTSVSEAVIPQSHVEEQVQTKSSNNQRGSKGPGTVVAPPEFRFIYPEFLPDPKVERRNKLREKLERMDMLQRRSAIDIPEFYTGSILAVNIADVNSPNKSTRFVGICIQRGGSGLRAWFILRNVVDRQGIEILYDMYCPLIQKIEVLRLEKRLDDSLLYLRDAFPEYSTFAFDMEPELRVDNSVVPVNPLKVKLRPRPWLERWERQDLKGVEDLNLPQKFYDRAEKVAKPWEKYDLMLQYRQVISPQFCREIFSNTHEEVSVDDKTKADAESSRVSTTNQSH</sequence>
<dbReference type="PANTHER" id="PTHR15680">
    <property type="entry name" value="RIBOSOMAL PROTEIN L19"/>
    <property type="match status" value="1"/>
</dbReference>
<dbReference type="InterPro" id="IPR038657">
    <property type="entry name" value="Ribosomal_bL19_sf"/>
</dbReference>
<dbReference type="AlphaFoldDB" id="A0A4Y7LS05"/>
<dbReference type="Gene3D" id="2.30.30.790">
    <property type="match status" value="1"/>
</dbReference>
<gene>
    <name evidence="10" type="primary">EOG090X0F2L</name>
</gene>
<feature type="compositionally biased region" description="Polar residues" evidence="9">
    <location>
        <begin position="309"/>
        <end position="318"/>
    </location>
</feature>
<keyword evidence="5" id="KW-0496">Mitochondrion</keyword>
<keyword evidence="4" id="KW-0689">Ribosomal protein</keyword>
<dbReference type="InterPro" id="IPR001857">
    <property type="entry name" value="Ribosomal_bL19"/>
</dbReference>
<feature type="region of interest" description="Disordered" evidence="9">
    <location>
        <begin position="49"/>
        <end position="71"/>
    </location>
</feature>
<accession>A0A4Y7LS05</accession>
<keyword evidence="6" id="KW-0687">Ribonucleoprotein</keyword>
<dbReference type="SUPFAM" id="SSF50104">
    <property type="entry name" value="Translation proteins SH3-like domain"/>
    <property type="match status" value="1"/>
</dbReference>
<name>A0A4Y7LS05_9CRUS</name>
<evidence type="ECO:0000256" key="1">
    <source>
        <dbReference type="ARBA" id="ARBA00004173"/>
    </source>
</evidence>
<evidence type="ECO:0000256" key="6">
    <source>
        <dbReference type="ARBA" id="ARBA00023274"/>
    </source>
</evidence>
<evidence type="ECO:0000256" key="4">
    <source>
        <dbReference type="ARBA" id="ARBA00022980"/>
    </source>
</evidence>
<dbReference type="FunFam" id="2.30.30.790:FF:000002">
    <property type="entry name" value="39S ribosomal protein L19, mitochondrial"/>
    <property type="match status" value="1"/>
</dbReference>
<dbReference type="Pfam" id="PF01245">
    <property type="entry name" value="Ribosomal_L19"/>
    <property type="match status" value="1"/>
</dbReference>
<dbReference type="GO" id="GO:0006412">
    <property type="term" value="P:translation"/>
    <property type="evidence" value="ECO:0007669"/>
    <property type="project" value="InterPro"/>
</dbReference>
<dbReference type="GO" id="GO:0003735">
    <property type="term" value="F:structural constituent of ribosome"/>
    <property type="evidence" value="ECO:0007669"/>
    <property type="project" value="InterPro"/>
</dbReference>
<organism evidence="10">
    <name type="scientific">Eubosmina coregoni</name>
    <dbReference type="NCBI Taxonomy" id="186181"/>
    <lineage>
        <taxon>Eukaryota</taxon>
        <taxon>Metazoa</taxon>
        <taxon>Ecdysozoa</taxon>
        <taxon>Arthropoda</taxon>
        <taxon>Crustacea</taxon>
        <taxon>Branchiopoda</taxon>
        <taxon>Diplostraca</taxon>
        <taxon>Cladocera</taxon>
        <taxon>Anomopoda</taxon>
        <taxon>Bosminidae</taxon>
        <taxon>Eubosmina</taxon>
    </lineage>
</organism>
<evidence type="ECO:0000256" key="7">
    <source>
        <dbReference type="ARBA" id="ARBA00035288"/>
    </source>
</evidence>
<feature type="region of interest" description="Disordered" evidence="9">
    <location>
        <begin position="296"/>
        <end position="318"/>
    </location>
</feature>
<evidence type="ECO:0000313" key="10">
    <source>
        <dbReference type="EMBL" id="SVE70103.1"/>
    </source>
</evidence>
<reference evidence="10" key="1">
    <citation type="submission" date="2018-08" db="EMBL/GenBank/DDBJ databases">
        <authorList>
            <person name="Cornetti L."/>
        </authorList>
    </citation>
    <scope>NUCLEOTIDE SEQUENCE</scope>
    <source>
        <strain evidence="10">FI-BAL1-1</strain>
    </source>
</reference>
<comment type="subcellular location">
    <subcellularLocation>
        <location evidence="1">Mitochondrion</location>
    </subcellularLocation>
</comment>
<comment type="similarity">
    <text evidence="2">Belongs to the bacterial ribosomal protein bL19 family.</text>
</comment>
<dbReference type="EMBL" id="LR000484">
    <property type="protein sequence ID" value="SVE70103.1"/>
    <property type="molecule type" value="mRNA"/>
</dbReference>
<evidence type="ECO:0000256" key="8">
    <source>
        <dbReference type="ARBA" id="ARBA00035359"/>
    </source>
</evidence>
<keyword evidence="3" id="KW-0809">Transit peptide</keyword>
<evidence type="ECO:0000256" key="5">
    <source>
        <dbReference type="ARBA" id="ARBA00023128"/>
    </source>
</evidence>
<protein>
    <recommendedName>
        <fullName evidence="7">Large ribosomal subunit protein bL19m</fullName>
    </recommendedName>
    <alternativeName>
        <fullName evidence="8">39S ribosomal protein L19, mitochondrial</fullName>
    </alternativeName>
</protein>
<evidence type="ECO:0000256" key="3">
    <source>
        <dbReference type="ARBA" id="ARBA00022946"/>
    </source>
</evidence>
<dbReference type="InterPro" id="IPR008991">
    <property type="entry name" value="Translation_prot_SH3-like_sf"/>
</dbReference>
<feature type="compositionally biased region" description="Basic and acidic residues" evidence="9">
    <location>
        <begin position="296"/>
        <end position="308"/>
    </location>
</feature>
<dbReference type="GO" id="GO:0005762">
    <property type="term" value="C:mitochondrial large ribosomal subunit"/>
    <property type="evidence" value="ECO:0007669"/>
    <property type="project" value="TreeGrafter"/>
</dbReference>
<proteinExistence type="evidence at transcript level"/>
<evidence type="ECO:0000256" key="2">
    <source>
        <dbReference type="ARBA" id="ARBA00005781"/>
    </source>
</evidence>
<dbReference type="PANTHER" id="PTHR15680:SF9">
    <property type="entry name" value="LARGE RIBOSOMAL SUBUNIT PROTEIN BL19M"/>
    <property type="match status" value="1"/>
</dbReference>